<dbReference type="GO" id="GO:0003725">
    <property type="term" value="F:double-stranded RNA binding"/>
    <property type="evidence" value="ECO:0007669"/>
    <property type="project" value="UniProtKB-UniRule"/>
</dbReference>
<keyword evidence="18" id="KW-1185">Reference proteome</keyword>
<evidence type="ECO:0000256" key="13">
    <source>
        <dbReference type="ARBA" id="ARBA00056339"/>
    </source>
</evidence>
<keyword evidence="10 14" id="KW-0067">ATP-binding</keyword>
<evidence type="ECO:0000256" key="14">
    <source>
        <dbReference type="PIRNR" id="PIRNR004930"/>
    </source>
</evidence>
<reference evidence="17 18" key="1">
    <citation type="journal article" date="2023" name="Elife">
        <title>Identification of key yeast species and microbe-microbe interactions impacting larval growth of Drosophila in the wild.</title>
        <authorList>
            <person name="Mure A."/>
            <person name="Sugiura Y."/>
            <person name="Maeda R."/>
            <person name="Honda K."/>
            <person name="Sakurai N."/>
            <person name="Takahashi Y."/>
            <person name="Watada M."/>
            <person name="Katoh T."/>
            <person name="Gotoh A."/>
            <person name="Gotoh Y."/>
            <person name="Taniguchi I."/>
            <person name="Nakamura K."/>
            <person name="Hayashi T."/>
            <person name="Katayama T."/>
            <person name="Uemura T."/>
            <person name="Hattori Y."/>
        </authorList>
    </citation>
    <scope>NUCLEOTIDE SEQUENCE [LARGE SCALE GENOMIC DNA]</scope>
    <source>
        <strain evidence="17 18">KH-74</strain>
    </source>
</reference>
<dbReference type="PROSITE" id="PS51163">
    <property type="entry name" value="YRDC"/>
    <property type="match status" value="1"/>
</dbReference>
<evidence type="ECO:0000256" key="8">
    <source>
        <dbReference type="ARBA" id="ARBA00022695"/>
    </source>
</evidence>
<evidence type="ECO:0000259" key="16">
    <source>
        <dbReference type="PROSITE" id="PS51163"/>
    </source>
</evidence>
<dbReference type="GO" id="GO:0006450">
    <property type="term" value="P:regulation of translational fidelity"/>
    <property type="evidence" value="ECO:0007669"/>
    <property type="project" value="TreeGrafter"/>
</dbReference>
<evidence type="ECO:0000256" key="7">
    <source>
        <dbReference type="ARBA" id="ARBA00022694"/>
    </source>
</evidence>
<dbReference type="GO" id="GO:0061710">
    <property type="term" value="F:L-threonylcarbamoyladenylate synthase"/>
    <property type="evidence" value="ECO:0007669"/>
    <property type="project" value="UniProtKB-EC"/>
</dbReference>
<keyword evidence="9 14" id="KW-0547">Nucleotide-binding</keyword>
<feature type="binding site" evidence="15">
    <location>
        <position position="205"/>
    </location>
    <ligand>
        <name>ATP</name>
        <dbReference type="ChEBI" id="CHEBI:30616"/>
    </ligand>
</feature>
<dbReference type="InterPro" id="IPR017945">
    <property type="entry name" value="DHBP_synth_RibB-like_a/b_dom"/>
</dbReference>
<protein>
    <recommendedName>
        <fullName evidence="4 14">Threonylcarbamoyl-AMP synthase</fullName>
        <shortName evidence="14">TC-AMP synthase</shortName>
        <ecNumber evidence="3 14">2.7.7.87</ecNumber>
    </recommendedName>
    <alternativeName>
        <fullName evidence="11 14">L-threonylcarbamoyladenylate synthase</fullName>
    </alternativeName>
</protein>
<accession>A0AAV5RQY8</accession>
<feature type="binding site" evidence="15">
    <location>
        <position position="197"/>
    </location>
    <ligand>
        <name>ATP</name>
        <dbReference type="ChEBI" id="CHEBI:30616"/>
    </ligand>
</feature>
<dbReference type="AlphaFoldDB" id="A0AAV5RQY8"/>
<feature type="binding site" evidence="15">
    <location>
        <position position="105"/>
    </location>
    <ligand>
        <name>L-threonine</name>
        <dbReference type="ChEBI" id="CHEBI:57926"/>
    </ligand>
</feature>
<dbReference type="Gene3D" id="3.40.50.11030">
    <property type="entry name" value="Threonylcarbamoyl-AMP synthase, C-terminal domain"/>
    <property type="match status" value="1"/>
</dbReference>
<dbReference type="InterPro" id="IPR050156">
    <property type="entry name" value="TC-AMP_synthase_SUA5"/>
</dbReference>
<dbReference type="Gene3D" id="3.90.870.10">
    <property type="entry name" value="DHBP synthase"/>
    <property type="match status" value="1"/>
</dbReference>
<keyword evidence="7 14" id="KW-0819">tRNA processing</keyword>
<comment type="caution">
    <text evidence="17">The sequence shown here is derived from an EMBL/GenBank/DDBJ whole genome shotgun (WGS) entry which is preliminary data.</text>
</comment>
<comment type="function">
    <text evidence="13">Required for the formation of a threonylcarbamoyl group on adenosine at position 37 (t(6)A37) in tRNAs that read codons beginning with adenine. Likely catalyzes the conversion of L-threonine, HCO(3)(-)/CO(2) and ATP to give threonylcarbamoyl-AMP (TC-AMP) as the acyladenylate intermediate, with the release of diphosphate. Required for normal translation, by ensuring translation fidelity at the level of codon recognition, appropriate translation initiation selection and maintenance of reading frame. Also involved in telomere replication. Binds to single-stranded telomeric (ssTG) DNA and positively regulates telomere length.</text>
</comment>
<gene>
    <name evidence="17" type="ORF">DAKH74_005570</name>
</gene>
<dbReference type="InterPro" id="IPR010923">
    <property type="entry name" value="T(6)A37_SUA5"/>
</dbReference>
<dbReference type="Proteomes" id="UP001377567">
    <property type="component" value="Unassembled WGS sequence"/>
</dbReference>
<evidence type="ECO:0000256" key="5">
    <source>
        <dbReference type="ARBA" id="ARBA00022490"/>
    </source>
</evidence>
<dbReference type="Pfam" id="PF03481">
    <property type="entry name" value="Sua5_C"/>
    <property type="match status" value="1"/>
</dbReference>
<feature type="binding site" evidence="15">
    <location>
        <position position="195"/>
    </location>
    <ligand>
        <name>L-threonine</name>
        <dbReference type="ChEBI" id="CHEBI:57926"/>
    </ligand>
</feature>
<feature type="binding site" evidence="15">
    <location>
        <position position="96"/>
    </location>
    <ligand>
        <name>ATP</name>
        <dbReference type="ChEBI" id="CHEBI:30616"/>
    </ligand>
</feature>
<dbReference type="EC" id="2.7.7.87" evidence="3 14"/>
<feature type="binding site" evidence="15">
    <location>
        <position position="235"/>
    </location>
    <ligand>
        <name>L-threonine</name>
        <dbReference type="ChEBI" id="CHEBI:57926"/>
    </ligand>
</feature>
<evidence type="ECO:0000256" key="1">
    <source>
        <dbReference type="ARBA" id="ARBA00004496"/>
    </source>
</evidence>
<dbReference type="GO" id="GO:0005737">
    <property type="term" value="C:cytoplasm"/>
    <property type="evidence" value="ECO:0007669"/>
    <property type="project" value="UniProtKB-SubCell"/>
</dbReference>
<comment type="subcellular location">
    <subcellularLocation>
        <location evidence="1 14">Cytoplasm</location>
    </subcellularLocation>
</comment>
<dbReference type="PANTHER" id="PTHR17490:SF16">
    <property type="entry name" value="THREONYLCARBAMOYL-AMP SYNTHASE"/>
    <property type="match status" value="1"/>
</dbReference>
<proteinExistence type="inferred from homology"/>
<feature type="binding site" evidence="15">
    <location>
        <position position="293"/>
    </location>
    <ligand>
        <name>ATP</name>
        <dbReference type="ChEBI" id="CHEBI:30616"/>
    </ligand>
</feature>
<feature type="binding site" evidence="15">
    <location>
        <position position="249"/>
    </location>
    <ligand>
        <name>ATP</name>
        <dbReference type="ChEBI" id="CHEBI:30616"/>
    </ligand>
</feature>
<name>A0AAV5RQY8_MAUHU</name>
<feature type="binding site" evidence="15">
    <location>
        <position position="175"/>
    </location>
    <ligand>
        <name>L-threonine</name>
        <dbReference type="ChEBI" id="CHEBI:57926"/>
    </ligand>
</feature>
<comment type="similarity">
    <text evidence="2 14">Belongs to the SUA5 family.</text>
</comment>
<keyword evidence="6 14" id="KW-0808">Transferase</keyword>
<dbReference type="GO" id="GO:0000049">
    <property type="term" value="F:tRNA binding"/>
    <property type="evidence" value="ECO:0007669"/>
    <property type="project" value="TreeGrafter"/>
</dbReference>
<evidence type="ECO:0000256" key="10">
    <source>
        <dbReference type="ARBA" id="ARBA00022840"/>
    </source>
</evidence>
<keyword evidence="8 14" id="KW-0548">Nucleotidyltransferase</keyword>
<dbReference type="PIRSF" id="PIRSF004930">
    <property type="entry name" value="Tln_factor_SUA5"/>
    <property type="match status" value="1"/>
</dbReference>
<evidence type="ECO:0000256" key="11">
    <source>
        <dbReference type="ARBA" id="ARBA00029774"/>
    </source>
</evidence>
<feature type="binding site" evidence="15">
    <location>
        <position position="73"/>
    </location>
    <ligand>
        <name>L-threonine</name>
        <dbReference type="ChEBI" id="CHEBI:57926"/>
    </ligand>
</feature>
<evidence type="ECO:0000313" key="18">
    <source>
        <dbReference type="Proteomes" id="UP001377567"/>
    </source>
</evidence>
<dbReference type="PANTHER" id="PTHR17490">
    <property type="entry name" value="SUA5"/>
    <property type="match status" value="1"/>
</dbReference>
<sequence>MFIRRLISSKMSSQALFNTKILKVKPESIKFSPTSVFDGSLPVISDPETKQALLEAAQIIRDTDETVAFPTETVYGLGGSSLNDQSVRNIYKAKNRPSDNPLISHISSIDQLNRKIYSETGLDSSDILKNIPPSYHNLIEKLWPGPLTILLPVPPSNIHTLSKLTTADQPTFAVRIPSDPVARALIALSDTPIAAPSANASTRPSPTLASHVYHDLQGKIPLILDGGACKVGVESTVVDGLCDPPLLLRPGGFTYEDIVTIGGPFWKDCKVENMKTIKANEKVRTPGMKYKHYAPSAKVVLLQPTKDDDALEKQKAFRDIFRRETVEIPNLQKIAVLTTKYLDGISPAVLDDSKKYELLVKTLGQNGEEIQANLFAALREVDEEDKVDLIFVEGIPEEDEGLAVMNRLRKAAANNCIDF</sequence>
<feature type="binding site" evidence="15">
    <location>
        <position position="171"/>
    </location>
    <ligand>
        <name>ATP</name>
        <dbReference type="ChEBI" id="CHEBI:30616"/>
    </ligand>
</feature>
<dbReference type="SUPFAM" id="SSF55821">
    <property type="entry name" value="YrdC/RibB"/>
    <property type="match status" value="1"/>
</dbReference>
<feature type="domain" description="YrdC-like" evidence="16">
    <location>
        <begin position="50"/>
        <end position="253"/>
    </location>
</feature>
<evidence type="ECO:0000256" key="3">
    <source>
        <dbReference type="ARBA" id="ARBA00012584"/>
    </source>
</evidence>
<feature type="binding site" evidence="15">
    <location>
        <position position="100"/>
    </location>
    <ligand>
        <name>ATP</name>
        <dbReference type="ChEBI" id="CHEBI:30616"/>
    </ligand>
</feature>
<evidence type="ECO:0000256" key="15">
    <source>
        <dbReference type="PIRSR" id="PIRSR004930-1"/>
    </source>
</evidence>
<evidence type="ECO:0000256" key="9">
    <source>
        <dbReference type="ARBA" id="ARBA00022741"/>
    </source>
</evidence>
<evidence type="ECO:0000256" key="12">
    <source>
        <dbReference type="ARBA" id="ARBA00048366"/>
    </source>
</evidence>
<dbReference type="InterPro" id="IPR006070">
    <property type="entry name" value="Sua5-like_dom"/>
</dbReference>
<evidence type="ECO:0000256" key="2">
    <source>
        <dbReference type="ARBA" id="ARBA00007663"/>
    </source>
</evidence>
<evidence type="ECO:0000256" key="4">
    <source>
        <dbReference type="ARBA" id="ARBA00015492"/>
    </source>
</evidence>
<organism evidence="17 18">
    <name type="scientific">Maudiozyma humilis</name>
    <name type="common">Sour dough yeast</name>
    <name type="synonym">Kazachstania humilis</name>
    <dbReference type="NCBI Taxonomy" id="51915"/>
    <lineage>
        <taxon>Eukaryota</taxon>
        <taxon>Fungi</taxon>
        <taxon>Dikarya</taxon>
        <taxon>Ascomycota</taxon>
        <taxon>Saccharomycotina</taxon>
        <taxon>Saccharomycetes</taxon>
        <taxon>Saccharomycetales</taxon>
        <taxon>Saccharomycetaceae</taxon>
        <taxon>Maudiozyma</taxon>
    </lineage>
</organism>
<dbReference type="EMBL" id="BTGD01000001">
    <property type="protein sequence ID" value="GMM53941.1"/>
    <property type="molecule type" value="Genomic_DNA"/>
</dbReference>
<dbReference type="FunFam" id="3.90.870.10:FF:000008">
    <property type="entry name" value="Threonylcarbamoyl-AMP synthase"/>
    <property type="match status" value="1"/>
</dbReference>
<dbReference type="InterPro" id="IPR005145">
    <property type="entry name" value="Sua5_C"/>
</dbReference>
<comment type="catalytic activity">
    <reaction evidence="12 14">
        <text>L-threonine + hydrogencarbonate + ATP = L-threonylcarbamoyladenylate + diphosphate + H2O</text>
        <dbReference type="Rhea" id="RHEA:36407"/>
        <dbReference type="ChEBI" id="CHEBI:15377"/>
        <dbReference type="ChEBI" id="CHEBI:17544"/>
        <dbReference type="ChEBI" id="CHEBI:30616"/>
        <dbReference type="ChEBI" id="CHEBI:33019"/>
        <dbReference type="ChEBI" id="CHEBI:57926"/>
        <dbReference type="ChEBI" id="CHEBI:73682"/>
        <dbReference type="EC" id="2.7.7.87"/>
    </reaction>
</comment>
<dbReference type="GO" id="GO:0005524">
    <property type="term" value="F:ATP binding"/>
    <property type="evidence" value="ECO:0007669"/>
    <property type="project" value="UniProtKB-UniRule"/>
</dbReference>
<dbReference type="NCBIfam" id="TIGR00057">
    <property type="entry name" value="L-threonylcarbamoyladenylate synthase"/>
    <property type="match status" value="1"/>
</dbReference>
<dbReference type="InterPro" id="IPR038385">
    <property type="entry name" value="Sua5/YwlC_C"/>
</dbReference>
<evidence type="ECO:0000313" key="17">
    <source>
        <dbReference type="EMBL" id="GMM53941.1"/>
    </source>
</evidence>
<dbReference type="Pfam" id="PF01300">
    <property type="entry name" value="Sua5_yciO_yrdC"/>
    <property type="match status" value="1"/>
</dbReference>
<keyword evidence="5 14" id="KW-0963">Cytoplasm</keyword>
<evidence type="ECO:0000256" key="6">
    <source>
        <dbReference type="ARBA" id="ARBA00022679"/>
    </source>
</evidence>
<dbReference type="GO" id="GO:0002949">
    <property type="term" value="P:tRNA threonylcarbamoyladenosine modification"/>
    <property type="evidence" value="ECO:0007669"/>
    <property type="project" value="UniProtKB-ARBA"/>
</dbReference>